<dbReference type="PANTHER" id="PTHR43328:SF1">
    <property type="entry name" value="N-ACETYLTRANSFERASE DOMAIN-CONTAINING PROTEIN"/>
    <property type="match status" value="1"/>
</dbReference>
<dbReference type="InterPro" id="IPR000182">
    <property type="entry name" value="GNAT_dom"/>
</dbReference>
<keyword evidence="2" id="KW-0808">Transferase</keyword>
<protein>
    <submittedName>
        <fullName evidence="2">RimJ/RimL family protein N-acetyltransferase</fullName>
    </submittedName>
</protein>
<comment type="caution">
    <text evidence="2">The sequence shown here is derived from an EMBL/GenBank/DDBJ whole genome shotgun (WGS) entry which is preliminary data.</text>
</comment>
<sequence>MSIKLAMYEEKYKEKLYDFDLPEEQKQFTGMPRETVDLAVGDQHRHPIVILHNENPIGFFVLHFSDEITDFTTHTEVLLLRAFLIDQNHQGKGYAKEAMLLLPAFVQEVFPEVEEIILVVNERNIAAQQLYKKVGFVDKGFRREGKIGPQYVMHLEMK</sequence>
<keyword evidence="3" id="KW-1185">Reference proteome</keyword>
<reference evidence="2 3" key="1">
    <citation type="submission" date="2020-08" db="EMBL/GenBank/DDBJ databases">
        <title>Genomic Encyclopedia of Type Strains, Phase IV (KMG-IV): sequencing the most valuable type-strain genomes for metagenomic binning, comparative biology and taxonomic classification.</title>
        <authorList>
            <person name="Goeker M."/>
        </authorList>
    </citation>
    <scope>NUCLEOTIDE SEQUENCE [LARGE SCALE GENOMIC DNA]</scope>
    <source>
        <strain evidence="2 3">DSM 19612</strain>
    </source>
</reference>
<dbReference type="Proteomes" id="UP000581688">
    <property type="component" value="Unassembled WGS sequence"/>
</dbReference>
<dbReference type="GO" id="GO:0016747">
    <property type="term" value="F:acyltransferase activity, transferring groups other than amino-acyl groups"/>
    <property type="evidence" value="ECO:0007669"/>
    <property type="project" value="InterPro"/>
</dbReference>
<dbReference type="PANTHER" id="PTHR43328">
    <property type="entry name" value="ACETYLTRANSFERASE-RELATED"/>
    <property type="match status" value="1"/>
</dbReference>
<accession>A0A841Q4F9</accession>
<dbReference type="Pfam" id="PF00583">
    <property type="entry name" value="Acetyltransf_1"/>
    <property type="match status" value="1"/>
</dbReference>
<dbReference type="CDD" id="cd04301">
    <property type="entry name" value="NAT_SF"/>
    <property type="match status" value="1"/>
</dbReference>
<dbReference type="RefSeq" id="WP_174495597.1">
    <property type="nucleotide sequence ID" value="NZ_CADDWK010000004.1"/>
</dbReference>
<evidence type="ECO:0000313" key="2">
    <source>
        <dbReference type="EMBL" id="MBB6453309.1"/>
    </source>
</evidence>
<organism evidence="2 3">
    <name type="scientific">Salirhabdus euzebyi</name>
    <dbReference type="NCBI Taxonomy" id="394506"/>
    <lineage>
        <taxon>Bacteria</taxon>
        <taxon>Bacillati</taxon>
        <taxon>Bacillota</taxon>
        <taxon>Bacilli</taxon>
        <taxon>Bacillales</taxon>
        <taxon>Bacillaceae</taxon>
        <taxon>Salirhabdus</taxon>
    </lineage>
</organism>
<proteinExistence type="predicted"/>
<feature type="domain" description="N-acetyltransferase" evidence="1">
    <location>
        <begin position="3"/>
        <end position="158"/>
    </location>
</feature>
<name>A0A841Q4F9_9BACI</name>
<evidence type="ECO:0000259" key="1">
    <source>
        <dbReference type="PROSITE" id="PS51186"/>
    </source>
</evidence>
<dbReference type="EMBL" id="JACHGH010000004">
    <property type="protein sequence ID" value="MBB6453309.1"/>
    <property type="molecule type" value="Genomic_DNA"/>
</dbReference>
<dbReference type="Gene3D" id="3.40.630.30">
    <property type="match status" value="1"/>
</dbReference>
<dbReference type="PROSITE" id="PS51186">
    <property type="entry name" value="GNAT"/>
    <property type="match status" value="1"/>
</dbReference>
<gene>
    <name evidence="2" type="ORF">HNQ94_001757</name>
</gene>
<evidence type="ECO:0000313" key="3">
    <source>
        <dbReference type="Proteomes" id="UP000581688"/>
    </source>
</evidence>
<dbReference type="AlphaFoldDB" id="A0A841Q4F9"/>
<dbReference type="SUPFAM" id="SSF55729">
    <property type="entry name" value="Acyl-CoA N-acyltransferases (Nat)"/>
    <property type="match status" value="1"/>
</dbReference>
<dbReference type="InterPro" id="IPR016181">
    <property type="entry name" value="Acyl_CoA_acyltransferase"/>
</dbReference>